<accession>A0A1R1XTK0</accession>
<dbReference type="Proteomes" id="UP000187429">
    <property type="component" value="Unassembled WGS sequence"/>
</dbReference>
<protein>
    <submittedName>
        <fullName evidence="1">Uncharacterized protein</fullName>
    </submittedName>
</protein>
<comment type="caution">
    <text evidence="1">The sequence shown here is derived from an EMBL/GenBank/DDBJ whole genome shotgun (WGS) entry which is preliminary data.</text>
</comment>
<gene>
    <name evidence="1" type="ORF">AYI69_g7220</name>
</gene>
<dbReference type="OrthoDB" id="3067660at2759"/>
<feature type="non-terminal residue" evidence="1">
    <location>
        <position position="166"/>
    </location>
</feature>
<dbReference type="EMBL" id="LSSM01003414">
    <property type="protein sequence ID" value="OMJ17972.1"/>
    <property type="molecule type" value="Genomic_DNA"/>
</dbReference>
<name>A0A1R1XTK0_9FUNG</name>
<evidence type="ECO:0000313" key="2">
    <source>
        <dbReference type="Proteomes" id="UP000187429"/>
    </source>
</evidence>
<evidence type="ECO:0000313" key="1">
    <source>
        <dbReference type="EMBL" id="OMJ17972.1"/>
    </source>
</evidence>
<proteinExistence type="predicted"/>
<keyword evidence="2" id="KW-1185">Reference proteome</keyword>
<dbReference type="AlphaFoldDB" id="A0A1R1XTK0"/>
<organism evidence="1 2">
    <name type="scientific">Smittium culicis</name>
    <dbReference type="NCBI Taxonomy" id="133412"/>
    <lineage>
        <taxon>Eukaryota</taxon>
        <taxon>Fungi</taxon>
        <taxon>Fungi incertae sedis</taxon>
        <taxon>Zoopagomycota</taxon>
        <taxon>Kickxellomycotina</taxon>
        <taxon>Harpellomycetes</taxon>
        <taxon>Harpellales</taxon>
        <taxon>Legeriomycetaceae</taxon>
        <taxon>Smittium</taxon>
    </lineage>
</organism>
<reference evidence="2" key="1">
    <citation type="submission" date="2017-01" db="EMBL/GenBank/DDBJ databases">
        <authorList>
            <person name="Wang Y."/>
            <person name="White M."/>
            <person name="Kvist S."/>
            <person name="Moncalvo J.-M."/>
        </authorList>
    </citation>
    <scope>NUCLEOTIDE SEQUENCE [LARGE SCALE GENOMIC DNA]</scope>
    <source>
        <strain evidence="2">ID-206-W2</strain>
    </source>
</reference>
<sequence>MKSIAKQLIFNDSIKLWNFIKSYTRKSFQNIADGPVYDKNKILISDKTNKIKIWANHFGGLALDTTGNSRSSDKWENLISSDSDYYPECDSTIIWSDITDALADTPNNKAPGADGVPSEVWNLVMAEPIPTSPLAKLIQKIINIMYDTGDIPKSLETSVVVPVPKK</sequence>